<dbReference type="EMBL" id="BPWL01000009">
    <property type="protein sequence ID" value="GJJ14051.1"/>
    <property type="molecule type" value="Genomic_DNA"/>
</dbReference>
<feature type="region of interest" description="Disordered" evidence="1">
    <location>
        <begin position="1"/>
        <end position="21"/>
    </location>
</feature>
<evidence type="ECO:0000256" key="1">
    <source>
        <dbReference type="SAM" id="MobiDB-lite"/>
    </source>
</evidence>
<accession>A0AAV5AMA4</accession>
<gene>
    <name evidence="2" type="ORF">Clacol_008308</name>
</gene>
<evidence type="ECO:0000313" key="2">
    <source>
        <dbReference type="EMBL" id="GJJ14051.1"/>
    </source>
</evidence>
<feature type="region of interest" description="Disordered" evidence="1">
    <location>
        <begin position="97"/>
        <end position="126"/>
    </location>
</feature>
<dbReference type="AlphaFoldDB" id="A0AAV5AMA4"/>
<keyword evidence="3" id="KW-1185">Reference proteome</keyword>
<evidence type="ECO:0000313" key="3">
    <source>
        <dbReference type="Proteomes" id="UP001050691"/>
    </source>
</evidence>
<name>A0AAV5AMA4_9AGAM</name>
<comment type="caution">
    <text evidence="2">The sequence shown here is derived from an EMBL/GenBank/DDBJ whole genome shotgun (WGS) entry which is preliminary data.</text>
</comment>
<organism evidence="2 3">
    <name type="scientific">Clathrus columnatus</name>
    <dbReference type="NCBI Taxonomy" id="1419009"/>
    <lineage>
        <taxon>Eukaryota</taxon>
        <taxon>Fungi</taxon>
        <taxon>Dikarya</taxon>
        <taxon>Basidiomycota</taxon>
        <taxon>Agaricomycotina</taxon>
        <taxon>Agaricomycetes</taxon>
        <taxon>Phallomycetidae</taxon>
        <taxon>Phallales</taxon>
        <taxon>Clathraceae</taxon>
        <taxon>Clathrus</taxon>
    </lineage>
</organism>
<sequence length="218" mass="24708">MKSTMNFLPCKRRQRQPSAERRMPVISAPFMFRREETAEVKSLLEVMNTQLPGGLPPLLDLNSLGPISVIKESAGAQSPRHIDNDMNIPSTHQHLRSVLSSPELRGPSPQMPQNLPTTLRTVPSRQSDSYSIRRRSWFSVKTEIIEGRRTPIRKVLDTMGCTTGDQFDLREFKRVRAPQAIEAIRTISRTSVHTRRPSVISFTQFLPVPPKIVVTNTN</sequence>
<proteinExistence type="predicted"/>
<protein>
    <submittedName>
        <fullName evidence="2">Uncharacterized protein</fullName>
    </submittedName>
</protein>
<reference evidence="2" key="1">
    <citation type="submission" date="2021-10" db="EMBL/GenBank/DDBJ databases">
        <title>De novo Genome Assembly of Clathrus columnatus (Basidiomycota, Fungi) Using Illumina and Nanopore Sequence Data.</title>
        <authorList>
            <person name="Ogiso-Tanaka E."/>
            <person name="Itagaki H."/>
            <person name="Hosoya T."/>
            <person name="Hosaka K."/>
        </authorList>
    </citation>
    <scope>NUCLEOTIDE SEQUENCE</scope>
    <source>
        <strain evidence="2">MO-923</strain>
    </source>
</reference>
<dbReference type="Proteomes" id="UP001050691">
    <property type="component" value="Unassembled WGS sequence"/>
</dbReference>
<feature type="compositionally biased region" description="Polar residues" evidence="1">
    <location>
        <begin position="111"/>
        <end position="126"/>
    </location>
</feature>